<feature type="chain" id="PRO_5009177687" description="Lipoprotein" evidence="1">
    <location>
        <begin position="23"/>
        <end position="246"/>
    </location>
</feature>
<proteinExistence type="predicted"/>
<name>A0A1E5GNA3_9ENTE</name>
<evidence type="ECO:0008006" key="4">
    <source>
        <dbReference type="Google" id="ProtNLM"/>
    </source>
</evidence>
<feature type="signal peptide" evidence="1">
    <location>
        <begin position="1"/>
        <end position="22"/>
    </location>
</feature>
<reference evidence="3" key="1">
    <citation type="submission" date="2016-09" db="EMBL/GenBank/DDBJ databases">
        <authorList>
            <person name="Gulvik C.A."/>
        </authorList>
    </citation>
    <scope>NUCLEOTIDE SEQUENCE [LARGE SCALE GENOMIC DNA]</scope>
    <source>
        <strain evidence="3">DSM 23328</strain>
    </source>
</reference>
<protein>
    <recommendedName>
        <fullName evidence="4">Lipoprotein</fullName>
    </recommendedName>
</protein>
<keyword evidence="1" id="KW-0732">Signal</keyword>
<dbReference type="STRING" id="903984.BCR21_03890"/>
<gene>
    <name evidence="2" type="ORF">BCR21_03890</name>
</gene>
<evidence type="ECO:0000313" key="3">
    <source>
        <dbReference type="Proteomes" id="UP000094068"/>
    </source>
</evidence>
<dbReference type="AlphaFoldDB" id="A0A1E5GNA3"/>
<comment type="caution">
    <text evidence="2">The sequence shown here is derived from an EMBL/GenBank/DDBJ whole genome shotgun (WGS) entry which is preliminary data.</text>
</comment>
<sequence>MKKKSYLPFVAIIVCVLLCVSACSSKKQTSTVEHQQLTWHEKREKPFGTFDYPEITEKEAFDLLKNKFNVHVPNFVKEVKEMLKADVKSKGMQEGDPEFTMYASGDELKARAYYPINDRDELRVFALVDLKYSYNKEKKEVRLTSQSLSMTTYGQKITYPKDNFDELLAKSAEIIDLPKKLTDQSIQHFKEEYKEIDKRPASSKAIVYSNDQEAVEKKKVSQSLLGGFDSKQELKEIYASIVDYTD</sequence>
<accession>A0A1E5GNA3</accession>
<organism evidence="2 3">
    <name type="scientific">Enterococcus ureasiticus</name>
    <dbReference type="NCBI Taxonomy" id="903984"/>
    <lineage>
        <taxon>Bacteria</taxon>
        <taxon>Bacillati</taxon>
        <taxon>Bacillota</taxon>
        <taxon>Bacilli</taxon>
        <taxon>Lactobacillales</taxon>
        <taxon>Enterococcaceae</taxon>
        <taxon>Enterococcus</taxon>
    </lineage>
</organism>
<keyword evidence="3" id="KW-1185">Reference proteome</keyword>
<dbReference type="EMBL" id="MIJZ01000001">
    <property type="protein sequence ID" value="OEG14141.1"/>
    <property type="molecule type" value="Genomic_DNA"/>
</dbReference>
<dbReference type="Proteomes" id="UP000094068">
    <property type="component" value="Unassembled WGS sequence"/>
</dbReference>
<dbReference type="OrthoDB" id="2190641at2"/>
<evidence type="ECO:0000313" key="2">
    <source>
        <dbReference type="EMBL" id="OEG14141.1"/>
    </source>
</evidence>
<evidence type="ECO:0000256" key="1">
    <source>
        <dbReference type="SAM" id="SignalP"/>
    </source>
</evidence>
<dbReference type="RefSeq" id="WP_069645187.1">
    <property type="nucleotide sequence ID" value="NZ_MIJZ01000001.1"/>
</dbReference>